<feature type="region of interest" description="Disordered" evidence="1">
    <location>
        <begin position="59"/>
        <end position="83"/>
    </location>
</feature>
<proteinExistence type="predicted"/>
<protein>
    <submittedName>
        <fullName evidence="2">Uncharacterized protein</fullName>
    </submittedName>
</protein>
<accession>A0A2N5N2V4</accession>
<evidence type="ECO:0000313" key="3">
    <source>
        <dbReference type="Proteomes" id="UP000234789"/>
    </source>
</evidence>
<keyword evidence="3" id="KW-1185">Reference proteome</keyword>
<sequence length="83" mass="9315">MDRGLHRTSSFLDKFRASPSSVKREELPSAFSLSVFPSCFVHEQNAFAYGHLSFRTPGRRTRQELSSAAGINRESRARRCAGP</sequence>
<reference evidence="2 3" key="1">
    <citation type="submission" date="2017-05" db="EMBL/GenBank/DDBJ databases">
        <title>Functional genome analysis of Paenibacillus pasadenensis strain R16: insights on endophytic life style and antifungal activity.</title>
        <authorList>
            <person name="Passera A."/>
            <person name="Marcolungo L."/>
            <person name="Casati P."/>
            <person name="Brasca M."/>
            <person name="Quaglino F."/>
            <person name="Delledonne M."/>
        </authorList>
    </citation>
    <scope>NUCLEOTIDE SEQUENCE [LARGE SCALE GENOMIC DNA]</scope>
    <source>
        <strain evidence="2 3">R16</strain>
    </source>
</reference>
<dbReference type="AlphaFoldDB" id="A0A2N5N2V4"/>
<comment type="caution">
    <text evidence="2">The sequence shown here is derived from an EMBL/GenBank/DDBJ whole genome shotgun (WGS) entry which is preliminary data.</text>
</comment>
<gene>
    <name evidence="2" type="ORF">B8V81_3091</name>
</gene>
<evidence type="ECO:0000256" key="1">
    <source>
        <dbReference type="SAM" id="MobiDB-lite"/>
    </source>
</evidence>
<evidence type="ECO:0000313" key="2">
    <source>
        <dbReference type="EMBL" id="PLT44660.1"/>
    </source>
</evidence>
<dbReference type="Proteomes" id="UP000234789">
    <property type="component" value="Unassembled WGS sequence"/>
</dbReference>
<name>A0A2N5N2V4_9BACL</name>
<organism evidence="2 3">
    <name type="scientific">Paenibacillus pasadenensis</name>
    <dbReference type="NCBI Taxonomy" id="217090"/>
    <lineage>
        <taxon>Bacteria</taxon>
        <taxon>Bacillati</taxon>
        <taxon>Bacillota</taxon>
        <taxon>Bacilli</taxon>
        <taxon>Bacillales</taxon>
        <taxon>Paenibacillaceae</taxon>
        <taxon>Paenibacillus</taxon>
    </lineage>
</organism>
<dbReference type="EMBL" id="NFEZ01000004">
    <property type="protein sequence ID" value="PLT44660.1"/>
    <property type="molecule type" value="Genomic_DNA"/>
</dbReference>